<accession>A0ABX0J940</accession>
<dbReference type="EMBL" id="JAAOIW010000010">
    <property type="protein sequence ID" value="NHN32900.1"/>
    <property type="molecule type" value="Genomic_DNA"/>
</dbReference>
<dbReference type="Proteomes" id="UP001165962">
    <property type="component" value="Unassembled WGS sequence"/>
</dbReference>
<evidence type="ECO:0000313" key="3">
    <source>
        <dbReference type="Proteomes" id="UP001165962"/>
    </source>
</evidence>
<sequence length="61" mass="7066">MDDLQASPSNEAPNVPQLLETVERLTQENTRLKQELVRLRELIFNKDASLMSTKLRDALRE</sequence>
<evidence type="ECO:0000256" key="1">
    <source>
        <dbReference type="SAM" id="Coils"/>
    </source>
</evidence>
<name>A0ABX0J940_9BACL</name>
<reference evidence="2" key="1">
    <citation type="submission" date="2020-03" db="EMBL/GenBank/DDBJ databases">
        <title>Draft sequencing of Paenibacilllus sp. S3N08.</title>
        <authorList>
            <person name="Kim D.-U."/>
        </authorList>
    </citation>
    <scope>NUCLEOTIDE SEQUENCE</scope>
    <source>
        <strain evidence="2">S3N08</strain>
    </source>
</reference>
<feature type="coiled-coil region" evidence="1">
    <location>
        <begin position="15"/>
        <end position="42"/>
    </location>
</feature>
<keyword evidence="1" id="KW-0175">Coiled coil</keyword>
<gene>
    <name evidence="2" type="ORF">G9U52_24100</name>
</gene>
<dbReference type="RefSeq" id="WP_166153213.1">
    <property type="nucleotide sequence ID" value="NZ_JAAOIW010000010.1"/>
</dbReference>
<evidence type="ECO:0008006" key="4">
    <source>
        <dbReference type="Google" id="ProtNLM"/>
    </source>
</evidence>
<keyword evidence="3" id="KW-1185">Reference proteome</keyword>
<evidence type="ECO:0000313" key="2">
    <source>
        <dbReference type="EMBL" id="NHN32900.1"/>
    </source>
</evidence>
<proteinExistence type="predicted"/>
<organism evidence="2 3">
    <name type="scientific">Paenibacillus agricola</name>
    <dbReference type="NCBI Taxonomy" id="2716264"/>
    <lineage>
        <taxon>Bacteria</taxon>
        <taxon>Bacillati</taxon>
        <taxon>Bacillota</taxon>
        <taxon>Bacilli</taxon>
        <taxon>Bacillales</taxon>
        <taxon>Paenibacillaceae</taxon>
        <taxon>Paenibacillus</taxon>
    </lineage>
</organism>
<protein>
    <recommendedName>
        <fullName evidence="4">Transposase</fullName>
    </recommendedName>
</protein>
<comment type="caution">
    <text evidence="2">The sequence shown here is derived from an EMBL/GenBank/DDBJ whole genome shotgun (WGS) entry which is preliminary data.</text>
</comment>